<accession>A0A1Y2HMU1</accession>
<dbReference type="AlphaFoldDB" id="A0A1Y2HMU1"/>
<proteinExistence type="predicted"/>
<evidence type="ECO:0000313" key="2">
    <source>
        <dbReference type="Proteomes" id="UP000193411"/>
    </source>
</evidence>
<evidence type="ECO:0000313" key="1">
    <source>
        <dbReference type="EMBL" id="ORZ35918.1"/>
    </source>
</evidence>
<sequence length="148" mass="16855">MTTMREYKGGLLDEGYSMNVVACLYLLSVRLCTRKCILVRSRQGTKCVHSPRYSNTVSPLTIQDKSAHQNTPNPIFKLGCTYTEWWSLNDGKHVGSIHDQNTRQLMVNNGHKSWLIGDITNQLGIHNRSRRFHIESGLGILLRLLLCL</sequence>
<dbReference type="Proteomes" id="UP000193411">
    <property type="component" value="Unassembled WGS sequence"/>
</dbReference>
<organism evidence="1 2">
    <name type="scientific">Catenaria anguillulae PL171</name>
    <dbReference type="NCBI Taxonomy" id="765915"/>
    <lineage>
        <taxon>Eukaryota</taxon>
        <taxon>Fungi</taxon>
        <taxon>Fungi incertae sedis</taxon>
        <taxon>Blastocladiomycota</taxon>
        <taxon>Blastocladiomycetes</taxon>
        <taxon>Blastocladiales</taxon>
        <taxon>Catenariaceae</taxon>
        <taxon>Catenaria</taxon>
    </lineage>
</organism>
<gene>
    <name evidence="1" type="ORF">BCR44DRAFT_1110968</name>
</gene>
<keyword evidence="2" id="KW-1185">Reference proteome</keyword>
<dbReference type="EMBL" id="MCFL01000020">
    <property type="protein sequence ID" value="ORZ35918.1"/>
    <property type="molecule type" value="Genomic_DNA"/>
</dbReference>
<comment type="caution">
    <text evidence="1">The sequence shown here is derived from an EMBL/GenBank/DDBJ whole genome shotgun (WGS) entry which is preliminary data.</text>
</comment>
<reference evidence="1 2" key="1">
    <citation type="submission" date="2016-07" db="EMBL/GenBank/DDBJ databases">
        <title>Pervasive Adenine N6-methylation of Active Genes in Fungi.</title>
        <authorList>
            <consortium name="DOE Joint Genome Institute"/>
            <person name="Mondo S.J."/>
            <person name="Dannebaum R.O."/>
            <person name="Kuo R.C."/>
            <person name="Labutti K."/>
            <person name="Haridas S."/>
            <person name="Kuo A."/>
            <person name="Salamov A."/>
            <person name="Ahrendt S.R."/>
            <person name="Lipzen A."/>
            <person name="Sullivan W."/>
            <person name="Andreopoulos W.B."/>
            <person name="Clum A."/>
            <person name="Lindquist E."/>
            <person name="Daum C."/>
            <person name="Ramamoorthy G.K."/>
            <person name="Gryganskyi A."/>
            <person name="Culley D."/>
            <person name="Magnuson J.K."/>
            <person name="James T.Y."/>
            <person name="O'Malley M.A."/>
            <person name="Stajich J.E."/>
            <person name="Spatafora J.W."/>
            <person name="Visel A."/>
            <person name="Grigoriev I.V."/>
        </authorList>
    </citation>
    <scope>NUCLEOTIDE SEQUENCE [LARGE SCALE GENOMIC DNA]</scope>
    <source>
        <strain evidence="1 2">PL171</strain>
    </source>
</reference>
<name>A0A1Y2HMU1_9FUNG</name>
<protein>
    <submittedName>
        <fullName evidence="1">Uncharacterized protein</fullName>
    </submittedName>
</protein>